<dbReference type="AlphaFoldDB" id="A0A1T4RAZ2"/>
<feature type="transmembrane region" description="Helical" evidence="9">
    <location>
        <begin position="86"/>
        <end position="107"/>
    </location>
</feature>
<protein>
    <recommendedName>
        <fullName evidence="9">TRAP transporter small permease protein</fullName>
    </recommendedName>
</protein>
<dbReference type="RefSeq" id="WP_078708413.1">
    <property type="nucleotide sequence ID" value="NZ_FUXL01000006.1"/>
</dbReference>
<comment type="subcellular location">
    <subcellularLocation>
        <location evidence="1 9">Cell inner membrane</location>
        <topology evidence="1 9">Multi-pass membrane protein</topology>
    </subcellularLocation>
</comment>
<keyword evidence="12" id="KW-1185">Reference proteome</keyword>
<evidence type="ECO:0000313" key="11">
    <source>
        <dbReference type="EMBL" id="SKA13204.1"/>
    </source>
</evidence>
<feature type="transmembrane region" description="Helical" evidence="9">
    <location>
        <begin position="47"/>
        <end position="66"/>
    </location>
</feature>
<proteinExistence type="inferred from homology"/>
<evidence type="ECO:0000256" key="6">
    <source>
        <dbReference type="ARBA" id="ARBA00022989"/>
    </source>
</evidence>
<evidence type="ECO:0000256" key="8">
    <source>
        <dbReference type="ARBA" id="ARBA00038436"/>
    </source>
</evidence>
<evidence type="ECO:0000256" key="9">
    <source>
        <dbReference type="RuleBase" id="RU369079"/>
    </source>
</evidence>
<dbReference type="OrthoDB" id="4964541at2"/>
<keyword evidence="3" id="KW-1003">Cell membrane</keyword>
<evidence type="ECO:0000256" key="4">
    <source>
        <dbReference type="ARBA" id="ARBA00022519"/>
    </source>
</evidence>
<dbReference type="InterPro" id="IPR007387">
    <property type="entry name" value="TRAP_DctQ"/>
</dbReference>
<dbReference type="STRING" id="1365950.SAMN05428963_106177"/>
<comment type="subunit">
    <text evidence="9">The complex comprises the extracytoplasmic solute receptor protein and the two transmembrane proteins.</text>
</comment>
<keyword evidence="6 9" id="KW-1133">Transmembrane helix</keyword>
<evidence type="ECO:0000256" key="7">
    <source>
        <dbReference type="ARBA" id="ARBA00023136"/>
    </source>
</evidence>
<evidence type="ECO:0000313" key="12">
    <source>
        <dbReference type="Proteomes" id="UP000190135"/>
    </source>
</evidence>
<keyword evidence="5 9" id="KW-0812">Transmembrane</keyword>
<dbReference type="GO" id="GO:0015740">
    <property type="term" value="P:C4-dicarboxylate transport"/>
    <property type="evidence" value="ECO:0007669"/>
    <property type="project" value="TreeGrafter"/>
</dbReference>
<organism evidence="11 12">
    <name type="scientific">Consotaella salsifontis</name>
    <dbReference type="NCBI Taxonomy" id="1365950"/>
    <lineage>
        <taxon>Bacteria</taxon>
        <taxon>Pseudomonadati</taxon>
        <taxon>Pseudomonadota</taxon>
        <taxon>Alphaproteobacteria</taxon>
        <taxon>Hyphomicrobiales</taxon>
        <taxon>Aurantimonadaceae</taxon>
        <taxon>Consotaella</taxon>
    </lineage>
</organism>
<feature type="domain" description="Tripartite ATP-independent periplasmic transporters DctQ component" evidence="10">
    <location>
        <begin position="23"/>
        <end position="151"/>
    </location>
</feature>
<evidence type="ECO:0000259" key="10">
    <source>
        <dbReference type="Pfam" id="PF04290"/>
    </source>
</evidence>
<keyword evidence="2 9" id="KW-0813">Transport</keyword>
<evidence type="ECO:0000256" key="2">
    <source>
        <dbReference type="ARBA" id="ARBA00022448"/>
    </source>
</evidence>
<accession>A0A1T4RAZ2</accession>
<keyword evidence="7 9" id="KW-0472">Membrane</keyword>
<reference evidence="12" key="1">
    <citation type="submission" date="2017-02" db="EMBL/GenBank/DDBJ databases">
        <authorList>
            <person name="Varghese N."/>
            <person name="Submissions S."/>
        </authorList>
    </citation>
    <scope>NUCLEOTIDE SEQUENCE [LARGE SCALE GENOMIC DNA]</scope>
    <source>
        <strain evidence="12">USBA 369</strain>
    </source>
</reference>
<name>A0A1T4RAZ2_9HYPH</name>
<keyword evidence="4 9" id="KW-0997">Cell inner membrane</keyword>
<dbReference type="Proteomes" id="UP000190135">
    <property type="component" value="Unassembled WGS sequence"/>
</dbReference>
<dbReference type="Pfam" id="PF04290">
    <property type="entry name" value="DctQ"/>
    <property type="match status" value="1"/>
</dbReference>
<evidence type="ECO:0000256" key="1">
    <source>
        <dbReference type="ARBA" id="ARBA00004429"/>
    </source>
</evidence>
<dbReference type="InterPro" id="IPR055348">
    <property type="entry name" value="DctQ"/>
</dbReference>
<comment type="caution">
    <text evidence="9">Lacks conserved residue(s) required for the propagation of feature annotation.</text>
</comment>
<comment type="function">
    <text evidence="9">Part of the tripartite ATP-independent periplasmic (TRAP) transport system.</text>
</comment>
<dbReference type="PANTHER" id="PTHR35011">
    <property type="entry name" value="2,3-DIKETO-L-GULONATE TRAP TRANSPORTER SMALL PERMEASE PROTEIN YIAM"/>
    <property type="match status" value="1"/>
</dbReference>
<feature type="transmembrane region" description="Helical" evidence="9">
    <location>
        <begin position="12"/>
        <end position="35"/>
    </location>
</feature>
<comment type="similarity">
    <text evidence="8 9">Belongs to the TRAP transporter small permease family.</text>
</comment>
<sequence length="163" mass="18346">MKAMLDIAYRGIEVLVGVIFTVIFMLFVIQIGLRYFVGTTWLWAPDLVRLLFVWGVFLGTAVLFHLRAHLTMDYFVAGLSPAPRRWLDIALDIAAAAFFVLLVVKGWEIADKRMRVPFDTWDFPTGYAYAAAPACGALMLVSAVERIVSAFLRPELQKDISND</sequence>
<dbReference type="GO" id="GO:0022857">
    <property type="term" value="F:transmembrane transporter activity"/>
    <property type="evidence" value="ECO:0007669"/>
    <property type="project" value="UniProtKB-UniRule"/>
</dbReference>
<gene>
    <name evidence="11" type="ORF">SAMN05428963_106177</name>
</gene>
<evidence type="ECO:0000256" key="5">
    <source>
        <dbReference type="ARBA" id="ARBA00022692"/>
    </source>
</evidence>
<evidence type="ECO:0000256" key="3">
    <source>
        <dbReference type="ARBA" id="ARBA00022475"/>
    </source>
</evidence>
<dbReference type="GO" id="GO:0005886">
    <property type="term" value="C:plasma membrane"/>
    <property type="evidence" value="ECO:0007669"/>
    <property type="project" value="UniProtKB-SubCell"/>
</dbReference>
<dbReference type="EMBL" id="FUXL01000006">
    <property type="protein sequence ID" value="SKA13204.1"/>
    <property type="molecule type" value="Genomic_DNA"/>
</dbReference>
<dbReference type="PANTHER" id="PTHR35011:SF5">
    <property type="entry name" value="SIALIC ACID TRAP TRANSPORTER SMALL PERMEASE PROTEIN SIAQ"/>
    <property type="match status" value="1"/>
</dbReference>